<dbReference type="SMART" id="SM00287">
    <property type="entry name" value="SH3b"/>
    <property type="match status" value="1"/>
</dbReference>
<comment type="caution">
    <text evidence="2">The sequence shown here is derived from an EMBL/GenBank/DDBJ whole genome shotgun (WGS) entry which is preliminary data.</text>
</comment>
<sequence length="187" mass="19614">MLKLVGATLAGVLGVMTFFGGELSSDEKAELAQLRGDRMTIEKVWQSALPEDTDRSEVVKRDVAAPRVATTTSTEIPLVHLAAFEKADAALTTSGKTTQVSHPDKLAALIGPSASGTDADERLRVVTGSRVNVRSGPSTSHDVLGQVVKAEIVAITEVAGEGWVRISVQGDGVEGYIAARFLDSLDG</sequence>
<keyword evidence="3" id="KW-1185">Reference proteome</keyword>
<accession>A0ABP7K0S7</accession>
<dbReference type="Proteomes" id="UP001399917">
    <property type="component" value="Unassembled WGS sequence"/>
</dbReference>
<evidence type="ECO:0000259" key="1">
    <source>
        <dbReference type="PROSITE" id="PS51781"/>
    </source>
</evidence>
<organism evidence="2 3">
    <name type="scientific">Celeribacter arenosi</name>
    <dbReference type="NCBI Taxonomy" id="792649"/>
    <lineage>
        <taxon>Bacteria</taxon>
        <taxon>Pseudomonadati</taxon>
        <taxon>Pseudomonadota</taxon>
        <taxon>Alphaproteobacteria</taxon>
        <taxon>Rhodobacterales</taxon>
        <taxon>Roseobacteraceae</taxon>
        <taxon>Celeribacter</taxon>
    </lineage>
</organism>
<dbReference type="Pfam" id="PF08239">
    <property type="entry name" value="SH3_3"/>
    <property type="match status" value="1"/>
</dbReference>
<feature type="domain" description="SH3b" evidence="1">
    <location>
        <begin position="121"/>
        <end position="186"/>
    </location>
</feature>
<reference evidence="3" key="1">
    <citation type="journal article" date="2019" name="Int. J. Syst. Evol. Microbiol.">
        <title>The Global Catalogue of Microorganisms (GCM) 10K type strain sequencing project: providing services to taxonomists for standard genome sequencing and annotation.</title>
        <authorList>
            <consortium name="The Broad Institute Genomics Platform"/>
            <consortium name="The Broad Institute Genome Sequencing Center for Infectious Disease"/>
            <person name="Wu L."/>
            <person name="Ma J."/>
        </authorList>
    </citation>
    <scope>NUCLEOTIDE SEQUENCE [LARGE SCALE GENOMIC DNA]</scope>
    <source>
        <strain evidence="3">JCM 17190</strain>
    </source>
</reference>
<gene>
    <name evidence="2" type="ORF">GCM10022404_09830</name>
</gene>
<evidence type="ECO:0000313" key="3">
    <source>
        <dbReference type="Proteomes" id="UP001399917"/>
    </source>
</evidence>
<dbReference type="InterPro" id="IPR003646">
    <property type="entry name" value="SH3-like_bac-type"/>
</dbReference>
<dbReference type="Gene3D" id="2.30.30.40">
    <property type="entry name" value="SH3 Domains"/>
    <property type="match status" value="1"/>
</dbReference>
<proteinExistence type="predicted"/>
<dbReference type="RefSeq" id="WP_344844237.1">
    <property type="nucleotide sequence ID" value="NZ_BAABDF010000003.1"/>
</dbReference>
<name>A0ABP7K0S7_9RHOB</name>
<dbReference type="PROSITE" id="PS51781">
    <property type="entry name" value="SH3B"/>
    <property type="match status" value="1"/>
</dbReference>
<protein>
    <recommendedName>
        <fullName evidence="1">SH3b domain-containing protein</fullName>
    </recommendedName>
</protein>
<dbReference type="EMBL" id="BAABDF010000003">
    <property type="protein sequence ID" value="GAA3861059.1"/>
    <property type="molecule type" value="Genomic_DNA"/>
</dbReference>
<evidence type="ECO:0000313" key="2">
    <source>
        <dbReference type="EMBL" id="GAA3861059.1"/>
    </source>
</evidence>